<organism evidence="1 2">
    <name type="scientific">Naegleria lovaniensis</name>
    <name type="common">Amoeba</name>
    <dbReference type="NCBI Taxonomy" id="51637"/>
    <lineage>
        <taxon>Eukaryota</taxon>
        <taxon>Discoba</taxon>
        <taxon>Heterolobosea</taxon>
        <taxon>Tetramitia</taxon>
        <taxon>Eutetramitia</taxon>
        <taxon>Vahlkampfiidae</taxon>
        <taxon>Naegleria</taxon>
    </lineage>
</organism>
<keyword evidence="2" id="KW-1185">Reference proteome</keyword>
<evidence type="ECO:0000313" key="1">
    <source>
        <dbReference type="EMBL" id="KAG2393716.1"/>
    </source>
</evidence>
<sequence>MDENFNTDLLNHNTQEEQSTFTLDLSHVTKKKKLKRVKLEEEEDSSVEIQSIHDMDAKWVKLEVPQTQLIPTMFLPRLKNLTNLFSPIFKYLDKGLFHKALFKLEHYKSIIVQGVVVDTHQLTPQEAQALTMELEKYTSLAVGQVCDTLLDRFEQTQEYLKIQKVLSFLRDFTNHVNCANNWNFRSLCDPIIQRSISILIRSSIESMKSLYSDHLFEAVKIDVMTDISPSLMMLLEIFQKEEFSQNSYIKQCISFILGLNNNDYFIMDIYTLDIILELLIEGKKFDVAFKISQKESDRLIVPFINLLSNKNSALDQQSSLEFTYHNIPRIYGLIEKVMTIFGEVGKYDQLLNLYKVLRRPSQHCFNIVIQYLAQSRVEQHYVALMDIIRDTVKNRSRYVHIITPINIKSMFRSNSIVTQYLTPADIGTLRTLIFDSLNMKPSPRILNLFLNLYLKHGMEKEAFDILEQFYINGVDTNVSTLTIILTYLCGKKQYIDAIKISDKCITEPIVFDIPFLNMLWKIYYEYIWKHLLVVNKTTRNGLSIQDTNIQLLEYIRDFERKNFYTILTWRKHIKENPLYFDEITSIEKPPNDQQHDEIKYHQLQIFEYLLIQMERGFDKYILTSYNYLYDSNNTNNHTYGSSSVYPPLSISSKDKVYSSNKHLNFLREGKKEMDEKTYLEVNAHSNIPHFLRNKQSKMIASDVCTVDLKLLLQCYCVRPRLRQIDDYLKFVCGAYNATSPVRKFHYFTVICSLVEVGNIEYVKQYIQAQFENCEMSNEERIKNMYSILKIIRSRLTPSLRYKYCTEWKQKTLDEVYRMRDLLSIAEWNQVRQRFSNFETVAPISNIDELLTWVSTSIL</sequence>
<accession>A0AA88H730</accession>
<dbReference type="RefSeq" id="XP_044555610.1">
    <property type="nucleotide sequence ID" value="XM_044697197.1"/>
</dbReference>
<name>A0AA88H730_NAELO</name>
<reference evidence="1 2" key="1">
    <citation type="journal article" date="2018" name="BMC Genomics">
        <title>The genome of Naegleria lovaniensis, the basis for a comparative approach to unravel pathogenicity factors of the human pathogenic amoeba N. fowleri.</title>
        <authorList>
            <person name="Liechti N."/>
            <person name="Schurch N."/>
            <person name="Bruggmann R."/>
            <person name="Wittwer M."/>
        </authorList>
    </citation>
    <scope>NUCLEOTIDE SEQUENCE [LARGE SCALE GENOMIC DNA]</scope>
    <source>
        <strain evidence="1 2">ATCC 30569</strain>
    </source>
</reference>
<dbReference type="AlphaFoldDB" id="A0AA88H730"/>
<dbReference type="InterPro" id="IPR011990">
    <property type="entry name" value="TPR-like_helical_dom_sf"/>
</dbReference>
<protein>
    <submittedName>
        <fullName evidence="1">Uncharacterized protein</fullName>
    </submittedName>
</protein>
<dbReference type="EMBL" id="PYSW02000002">
    <property type="protein sequence ID" value="KAG2393716.1"/>
    <property type="molecule type" value="Genomic_DNA"/>
</dbReference>
<gene>
    <name evidence="1" type="ORF">C9374_007247</name>
</gene>
<dbReference type="GeneID" id="68099701"/>
<dbReference type="Gene3D" id="1.25.40.10">
    <property type="entry name" value="Tetratricopeptide repeat domain"/>
    <property type="match status" value="1"/>
</dbReference>
<evidence type="ECO:0000313" key="2">
    <source>
        <dbReference type="Proteomes" id="UP000816034"/>
    </source>
</evidence>
<proteinExistence type="predicted"/>
<dbReference type="Proteomes" id="UP000816034">
    <property type="component" value="Unassembled WGS sequence"/>
</dbReference>
<comment type="caution">
    <text evidence="1">The sequence shown here is derived from an EMBL/GenBank/DDBJ whole genome shotgun (WGS) entry which is preliminary data.</text>
</comment>